<accession>A0A4U7BMK0</accession>
<organism evidence="2 3">
    <name type="scientific">Campylobacter aviculae</name>
    <dbReference type="NCBI Taxonomy" id="2510190"/>
    <lineage>
        <taxon>Bacteria</taxon>
        <taxon>Pseudomonadati</taxon>
        <taxon>Campylobacterota</taxon>
        <taxon>Epsilonproteobacteria</taxon>
        <taxon>Campylobacterales</taxon>
        <taxon>Campylobacteraceae</taxon>
        <taxon>Campylobacter</taxon>
    </lineage>
</organism>
<dbReference type="AlphaFoldDB" id="A0A4U7BMK0"/>
<evidence type="ECO:0000313" key="2">
    <source>
        <dbReference type="EMBL" id="TKX32969.1"/>
    </source>
</evidence>
<keyword evidence="1" id="KW-0732">Signal</keyword>
<feature type="chain" id="PRO_5020289598" evidence="1">
    <location>
        <begin position="21"/>
        <end position="65"/>
    </location>
</feature>
<sequence length="65" mass="7545">MKKVLLVAIFSLAFSNVAFASSDCGVTCQTKRQQWNIYYNKLRYCDRLPYYQATMCRLAAAHFKP</sequence>
<keyword evidence="3" id="KW-1185">Reference proteome</keyword>
<comment type="caution">
    <text evidence="2">The sequence shown here is derived from an EMBL/GenBank/DDBJ whole genome shotgun (WGS) entry which is preliminary data.</text>
</comment>
<evidence type="ECO:0000256" key="1">
    <source>
        <dbReference type="SAM" id="SignalP"/>
    </source>
</evidence>
<reference evidence="2 3" key="1">
    <citation type="submission" date="2018-05" db="EMBL/GenBank/DDBJ databases">
        <title>Novel Campyloabacter and Helicobacter Species and Strains.</title>
        <authorList>
            <person name="Mannion A.J."/>
            <person name="Shen Z."/>
            <person name="Fox J.G."/>
        </authorList>
    </citation>
    <scope>NUCLEOTIDE SEQUENCE [LARGE SCALE GENOMIC DNA]</scope>
    <source>
        <strain evidence="3">MIT17-670</strain>
    </source>
</reference>
<name>A0A4U7BMK0_9BACT</name>
<gene>
    <name evidence="2" type="ORF">CQA76_01420</name>
</gene>
<evidence type="ECO:0000313" key="3">
    <source>
        <dbReference type="Proteomes" id="UP000310353"/>
    </source>
</evidence>
<protein>
    <submittedName>
        <fullName evidence="2">Uncharacterized protein</fullName>
    </submittedName>
</protein>
<proteinExistence type="predicted"/>
<dbReference type="OrthoDB" id="5356211at2"/>
<feature type="signal peptide" evidence="1">
    <location>
        <begin position="1"/>
        <end position="20"/>
    </location>
</feature>
<dbReference type="Proteomes" id="UP000310353">
    <property type="component" value="Unassembled WGS sequence"/>
</dbReference>
<dbReference type="RefSeq" id="WP_137621666.1">
    <property type="nucleotide sequence ID" value="NZ_NXMA01000002.1"/>
</dbReference>
<dbReference type="EMBL" id="NXMA01000002">
    <property type="protein sequence ID" value="TKX32969.1"/>
    <property type="molecule type" value="Genomic_DNA"/>
</dbReference>